<feature type="non-terminal residue" evidence="1">
    <location>
        <position position="1"/>
    </location>
</feature>
<protein>
    <submittedName>
        <fullName evidence="1">Uncharacterized protein</fullName>
    </submittedName>
</protein>
<reference evidence="1" key="1">
    <citation type="submission" date="2013-08" db="EMBL/GenBank/DDBJ databases">
        <authorList>
            <person name="Mendez C."/>
            <person name="Richter M."/>
            <person name="Ferrer M."/>
            <person name="Sanchez J."/>
        </authorList>
    </citation>
    <scope>NUCLEOTIDE SEQUENCE</scope>
</reference>
<evidence type="ECO:0000313" key="1">
    <source>
        <dbReference type="EMBL" id="EQD49948.1"/>
    </source>
</evidence>
<dbReference type="AlphaFoldDB" id="T0ZZA8"/>
<comment type="caution">
    <text evidence="1">The sequence shown here is derived from an EMBL/GenBank/DDBJ whole genome shotgun (WGS) entry which is preliminary data.</text>
</comment>
<name>T0ZZA8_9ZZZZ</name>
<gene>
    <name evidence="1" type="ORF">B2A_07475</name>
</gene>
<dbReference type="EMBL" id="AUZZ01005351">
    <property type="protein sequence ID" value="EQD49948.1"/>
    <property type="molecule type" value="Genomic_DNA"/>
</dbReference>
<organism evidence="1">
    <name type="scientific">mine drainage metagenome</name>
    <dbReference type="NCBI Taxonomy" id="410659"/>
    <lineage>
        <taxon>unclassified sequences</taxon>
        <taxon>metagenomes</taxon>
        <taxon>ecological metagenomes</taxon>
    </lineage>
</organism>
<proteinExistence type="predicted"/>
<accession>T0ZZA8</accession>
<reference evidence="1" key="2">
    <citation type="journal article" date="2014" name="ISME J.">
        <title>Microbial stratification in low pH oxic and suboxic macroscopic growths along an acid mine drainage.</title>
        <authorList>
            <person name="Mendez-Garcia C."/>
            <person name="Mesa V."/>
            <person name="Sprenger R.R."/>
            <person name="Richter M."/>
            <person name="Diez M.S."/>
            <person name="Solano J."/>
            <person name="Bargiela R."/>
            <person name="Golyshina O.V."/>
            <person name="Manteca A."/>
            <person name="Ramos J.L."/>
            <person name="Gallego J.R."/>
            <person name="Llorente I."/>
            <person name="Martins Dos Santos V.A."/>
            <person name="Jensen O.N."/>
            <person name="Pelaez A.I."/>
            <person name="Sanchez J."/>
            <person name="Ferrer M."/>
        </authorList>
    </citation>
    <scope>NUCLEOTIDE SEQUENCE</scope>
</reference>
<feature type="non-terminal residue" evidence="1">
    <location>
        <position position="243"/>
    </location>
</feature>
<sequence>HLIIVKSVTDLYSAVRGITHEQEVLEKYRIVVRVWEWFESIRKALKVSREMNSRELKEPPDIWIIGKDLNKALTDIISEGEFAGGELRRISSIFRERVEEHREELLSPVVGKDGNTINVVRHNGIEEIGHRWSRMHIRRRTGRSQTARDMARFGALTAILSNVENDHYIKKILSKIDFLKEFTSITKEEMDKARKLIRPNPCVPIIRKDRERKPVLDALVEILETHDILPEKELKGWRGGLKR</sequence>